<dbReference type="GO" id="GO:0016645">
    <property type="term" value="F:oxidoreductase activity, acting on the CH-NH group of donors"/>
    <property type="evidence" value="ECO:0007669"/>
    <property type="project" value="InterPro"/>
</dbReference>
<proteinExistence type="predicted"/>
<gene>
    <name evidence="3" type="ORF">C8N47_11648</name>
</gene>
<name>A0A2T5BZ43_9BACT</name>
<dbReference type="Proteomes" id="UP000243525">
    <property type="component" value="Unassembled WGS sequence"/>
</dbReference>
<dbReference type="InterPro" id="IPR029063">
    <property type="entry name" value="SAM-dependent_MTases_sf"/>
</dbReference>
<feature type="domain" description="MnmC-like methyltransferase" evidence="2">
    <location>
        <begin position="128"/>
        <end position="218"/>
    </location>
</feature>
<dbReference type="SUPFAM" id="SSF53335">
    <property type="entry name" value="S-adenosyl-L-methionine-dependent methyltransferases"/>
    <property type="match status" value="1"/>
</dbReference>
<dbReference type="OrthoDB" id="9786494at2"/>
<keyword evidence="3" id="KW-0808">Transferase</keyword>
<dbReference type="NCBIfam" id="NF033855">
    <property type="entry name" value="tRNA_MNMC2"/>
    <property type="match status" value="1"/>
</dbReference>
<dbReference type="Pfam" id="PF05430">
    <property type="entry name" value="Methyltransf_30"/>
    <property type="match status" value="1"/>
</dbReference>
<evidence type="ECO:0000313" key="3">
    <source>
        <dbReference type="EMBL" id="PTN07523.1"/>
    </source>
</evidence>
<keyword evidence="4" id="KW-1185">Reference proteome</keyword>
<keyword evidence="3" id="KW-0489">Methyltransferase</keyword>
<dbReference type="Gene3D" id="3.40.50.150">
    <property type="entry name" value="Vaccinia Virus protein VP39"/>
    <property type="match status" value="1"/>
</dbReference>
<dbReference type="InterPro" id="IPR047785">
    <property type="entry name" value="tRNA_MNMC2"/>
</dbReference>
<reference evidence="3 4" key="1">
    <citation type="submission" date="2018-04" db="EMBL/GenBank/DDBJ databases">
        <title>Genomic Encyclopedia of Archaeal and Bacterial Type Strains, Phase II (KMG-II): from individual species to whole genera.</title>
        <authorList>
            <person name="Goeker M."/>
        </authorList>
    </citation>
    <scope>NUCLEOTIDE SEQUENCE [LARGE SCALE GENOMIC DNA]</scope>
    <source>
        <strain evidence="3 4">DSM 28823</strain>
    </source>
</reference>
<evidence type="ECO:0000256" key="1">
    <source>
        <dbReference type="SAM" id="MobiDB-lite"/>
    </source>
</evidence>
<evidence type="ECO:0000313" key="4">
    <source>
        <dbReference type="Proteomes" id="UP000243525"/>
    </source>
</evidence>
<dbReference type="PANTHER" id="PTHR39963">
    <property type="entry name" value="SLL0983 PROTEIN"/>
    <property type="match status" value="1"/>
</dbReference>
<dbReference type="PANTHER" id="PTHR39963:SF1">
    <property type="entry name" value="MNMC-LIKE METHYLTRANSFERASE DOMAIN-CONTAINING PROTEIN"/>
    <property type="match status" value="1"/>
</dbReference>
<evidence type="ECO:0000259" key="2">
    <source>
        <dbReference type="Pfam" id="PF05430"/>
    </source>
</evidence>
<protein>
    <submittedName>
        <fullName evidence="3">tRNA U34 5-methylaminomethyl-2-thiouridine-forming methyltransferase MnmC</fullName>
    </submittedName>
</protein>
<accession>A0A2T5BZ43</accession>
<dbReference type="GO" id="GO:0004808">
    <property type="term" value="F:tRNA (5-methylaminomethyl-2-thiouridylate)(34)-methyltransferase activity"/>
    <property type="evidence" value="ECO:0007669"/>
    <property type="project" value="InterPro"/>
</dbReference>
<dbReference type="GO" id="GO:0032259">
    <property type="term" value="P:methylation"/>
    <property type="evidence" value="ECO:0007669"/>
    <property type="project" value="UniProtKB-KW"/>
</dbReference>
<comment type="caution">
    <text evidence="3">The sequence shown here is derived from an EMBL/GenBank/DDBJ whole genome shotgun (WGS) entry which is preliminary data.</text>
</comment>
<feature type="region of interest" description="Disordered" evidence="1">
    <location>
        <begin position="199"/>
        <end position="220"/>
    </location>
</feature>
<dbReference type="AlphaFoldDB" id="A0A2T5BZ43"/>
<dbReference type="InterPro" id="IPR008471">
    <property type="entry name" value="MnmC-like_methylTransf"/>
</dbReference>
<dbReference type="EMBL" id="QAAD01000016">
    <property type="protein sequence ID" value="PTN07523.1"/>
    <property type="molecule type" value="Genomic_DNA"/>
</dbReference>
<sequence length="220" mass="24898">MDRELILTADGSHTLYVPALNEHFHSVHGAIQESMHVFIKNGLQRSTKQELCIFEVGFGTGLNALLTLANKGERNIRYFSIEKYPLTEAEFSQLNFSRQFPDELSAPFEQMHQCPWNKAQQIAPGFELTKLDADLTIFNFNILPQFDLIYFDAFAPNKQADMWSEALFATIAAQTRAGGLFVTYCAQGEVRRKLTRSGFDMQRIPGPPGKKEMLFGQKPA</sequence>
<organism evidence="3 4">
    <name type="scientific">Mangrovibacterium marinum</name>
    <dbReference type="NCBI Taxonomy" id="1639118"/>
    <lineage>
        <taxon>Bacteria</taxon>
        <taxon>Pseudomonadati</taxon>
        <taxon>Bacteroidota</taxon>
        <taxon>Bacteroidia</taxon>
        <taxon>Marinilabiliales</taxon>
        <taxon>Prolixibacteraceae</taxon>
        <taxon>Mangrovibacterium</taxon>
    </lineage>
</organism>